<protein>
    <submittedName>
        <fullName evidence="1">Uncharacterized protein</fullName>
    </submittedName>
</protein>
<sequence length="51" mass="5734">MTIKHIPDKKSQIITSWGLPSSTYDTFNVEYNDQGTFASDISPLPILDNPH</sequence>
<proteinExistence type="predicted"/>
<accession>A0A379LK87</accession>
<reference evidence="1 2" key="1">
    <citation type="submission" date="2018-06" db="EMBL/GenBank/DDBJ databases">
        <authorList>
            <consortium name="Pathogen Informatics"/>
            <person name="Doyle S."/>
        </authorList>
    </citation>
    <scope>NUCLEOTIDE SEQUENCE [LARGE SCALE GENOMIC DNA]</scope>
    <source>
        <strain evidence="1 2">NCTC10526</strain>
    </source>
</reference>
<name>A0A379LK87_9GAMM</name>
<organism evidence="1 2">
    <name type="scientific">Psychrobacter phenylpyruvicus</name>
    <dbReference type="NCBI Taxonomy" id="29432"/>
    <lineage>
        <taxon>Bacteria</taxon>
        <taxon>Pseudomonadati</taxon>
        <taxon>Pseudomonadota</taxon>
        <taxon>Gammaproteobacteria</taxon>
        <taxon>Moraxellales</taxon>
        <taxon>Moraxellaceae</taxon>
        <taxon>Psychrobacter</taxon>
    </lineage>
</organism>
<gene>
    <name evidence="1" type="ORF">NCTC10526_01353</name>
</gene>
<dbReference type="AlphaFoldDB" id="A0A379LK87"/>
<dbReference type="Proteomes" id="UP000254123">
    <property type="component" value="Unassembled WGS sequence"/>
</dbReference>
<evidence type="ECO:0000313" key="1">
    <source>
        <dbReference type="EMBL" id="SUD91006.1"/>
    </source>
</evidence>
<evidence type="ECO:0000313" key="2">
    <source>
        <dbReference type="Proteomes" id="UP000254123"/>
    </source>
</evidence>
<keyword evidence="2" id="KW-1185">Reference proteome</keyword>
<dbReference type="EMBL" id="UGVC01000001">
    <property type="protein sequence ID" value="SUD91006.1"/>
    <property type="molecule type" value="Genomic_DNA"/>
</dbReference>